<accession>A0A9P8JMN8</accession>
<keyword evidence="3" id="KW-0812">Transmembrane</keyword>
<dbReference type="GO" id="GO:0035861">
    <property type="term" value="C:site of double-strand break"/>
    <property type="evidence" value="ECO:0007669"/>
    <property type="project" value="TreeGrafter"/>
</dbReference>
<dbReference type="SUPFAM" id="SSF55979">
    <property type="entry name" value="DNA clamp"/>
    <property type="match status" value="1"/>
</dbReference>
<feature type="non-terminal residue" evidence="4">
    <location>
        <position position="554"/>
    </location>
</feature>
<reference evidence="4" key="1">
    <citation type="journal article" date="2021" name="J Fungi (Basel)">
        <title>Virulence traits and population genomics of the black yeast Aureobasidium melanogenum.</title>
        <authorList>
            <person name="Cernosa A."/>
            <person name="Sun X."/>
            <person name="Gostincar C."/>
            <person name="Fang C."/>
            <person name="Gunde-Cimerman N."/>
            <person name="Song Z."/>
        </authorList>
    </citation>
    <scope>NUCLEOTIDE SEQUENCE</scope>
    <source>
        <strain evidence="4">EXF-9298</strain>
    </source>
</reference>
<dbReference type="Gene3D" id="3.70.10.10">
    <property type="match status" value="1"/>
</dbReference>
<feature type="transmembrane region" description="Helical" evidence="3">
    <location>
        <begin position="461"/>
        <end position="479"/>
    </location>
</feature>
<dbReference type="GO" id="GO:0031573">
    <property type="term" value="P:mitotic intra-S DNA damage checkpoint signaling"/>
    <property type="evidence" value="ECO:0007669"/>
    <property type="project" value="TreeGrafter"/>
</dbReference>
<dbReference type="PANTHER" id="PTHR12900">
    <property type="entry name" value="MITOTIC AND DNA DAMAGE CHECKPOINT PROTEIN HUS1"/>
    <property type="match status" value="1"/>
</dbReference>
<dbReference type="Proteomes" id="UP000729357">
    <property type="component" value="Unassembled WGS sequence"/>
</dbReference>
<dbReference type="GO" id="GO:0000723">
    <property type="term" value="P:telomere maintenance"/>
    <property type="evidence" value="ECO:0007669"/>
    <property type="project" value="TreeGrafter"/>
</dbReference>
<protein>
    <submittedName>
        <fullName evidence="4">Hus1-like protein</fullName>
    </submittedName>
</protein>
<dbReference type="Pfam" id="PF04005">
    <property type="entry name" value="Hus1"/>
    <property type="match status" value="1"/>
</dbReference>
<dbReference type="GO" id="GO:0030896">
    <property type="term" value="C:checkpoint clamp complex"/>
    <property type="evidence" value="ECO:0007669"/>
    <property type="project" value="InterPro"/>
</dbReference>
<keyword evidence="5" id="KW-1185">Reference proteome</keyword>
<dbReference type="GO" id="GO:0033314">
    <property type="term" value="P:mitotic DNA replication checkpoint signaling"/>
    <property type="evidence" value="ECO:0007669"/>
    <property type="project" value="TreeGrafter"/>
</dbReference>
<evidence type="ECO:0000256" key="3">
    <source>
        <dbReference type="SAM" id="Phobius"/>
    </source>
</evidence>
<reference evidence="4" key="2">
    <citation type="submission" date="2021-08" db="EMBL/GenBank/DDBJ databases">
        <authorList>
            <person name="Gostincar C."/>
            <person name="Sun X."/>
            <person name="Song Z."/>
            <person name="Gunde-Cimerman N."/>
        </authorList>
    </citation>
    <scope>NUCLEOTIDE SEQUENCE</scope>
    <source>
        <strain evidence="4">EXF-9298</strain>
    </source>
</reference>
<dbReference type="GO" id="GO:0006289">
    <property type="term" value="P:nucleotide-excision repair"/>
    <property type="evidence" value="ECO:0007669"/>
    <property type="project" value="TreeGrafter"/>
</dbReference>
<evidence type="ECO:0000256" key="2">
    <source>
        <dbReference type="ARBA" id="ARBA00023242"/>
    </source>
</evidence>
<dbReference type="EMBL" id="JAHFXS010003222">
    <property type="protein sequence ID" value="KAG9969080.1"/>
    <property type="molecule type" value="Genomic_DNA"/>
</dbReference>
<comment type="subcellular location">
    <subcellularLocation>
        <location evidence="1">Nucleus</location>
    </subcellularLocation>
</comment>
<dbReference type="PANTHER" id="PTHR12900:SF0">
    <property type="entry name" value="CHECKPOINT PROTEIN"/>
    <property type="match status" value="1"/>
</dbReference>
<name>A0A9P8JMN8_AURME</name>
<proteinExistence type="predicted"/>
<keyword evidence="2" id="KW-0539">Nucleus</keyword>
<organism evidence="4 5">
    <name type="scientific">Aureobasidium melanogenum</name>
    <name type="common">Aureobasidium pullulans var. melanogenum</name>
    <dbReference type="NCBI Taxonomy" id="46634"/>
    <lineage>
        <taxon>Eukaryota</taxon>
        <taxon>Fungi</taxon>
        <taxon>Dikarya</taxon>
        <taxon>Ascomycota</taxon>
        <taxon>Pezizomycotina</taxon>
        <taxon>Dothideomycetes</taxon>
        <taxon>Dothideomycetidae</taxon>
        <taxon>Dothideales</taxon>
        <taxon>Saccotheciaceae</taxon>
        <taxon>Aureobasidium</taxon>
    </lineage>
</organism>
<feature type="transmembrane region" description="Helical" evidence="3">
    <location>
        <begin position="403"/>
        <end position="422"/>
    </location>
</feature>
<evidence type="ECO:0000256" key="1">
    <source>
        <dbReference type="ARBA" id="ARBA00004123"/>
    </source>
</evidence>
<feature type="transmembrane region" description="Helical" evidence="3">
    <location>
        <begin position="434"/>
        <end position="455"/>
    </location>
</feature>
<sequence>MRFRADIKNNNVFTKLTASLASLGPVAWVKLSNEDVRFTVIPDQGSSVWAALEIDQIFETYTIQSAAENNTINLEVPLQNLHRALKSAQNASHASIRLTKKNNIPLLSLTITTAIFAGAPKPTFQSGPPDEYGYNTGFPPGDEFGNQFPTDEVDEPVYDRPNRETIITQDIPIKVLSPAVVSGLHEPRSREPDVHIVLPPLLQLKSISDRFTKLAVSSTKTPNGSTGFRGSTARTPKLELSANMHGCLKLRLKTDAMDISSRWTDLSNPELDPTTVEGGEEGIAQHPSTLMRTRGDAEGISDEGWAVARLDGKDWGKVLGIGRVGGRVIACFCNEHALILYVYLPNEEVDVAESVITYYISSYKPEIWCQIQGLSVDIPDSGKQLCIATRVYLSGLPSGSNDVLVAGVLMTWTLLPALLLFFSRQRTIDQVIFINIDTIIIIIIIITIIITTTTIDTIFTMHFFAFFFLFFGAAFLCLATPVPKISRPAPVNSPSSSLPTTANITSSPSVHISTATAALDNSSTTIINNYMNCTIVQQGPGSPSSGLHTAGPAS</sequence>
<evidence type="ECO:0000313" key="4">
    <source>
        <dbReference type="EMBL" id="KAG9969080.1"/>
    </source>
</evidence>
<dbReference type="InterPro" id="IPR046938">
    <property type="entry name" value="DNA_clamp_sf"/>
</dbReference>
<dbReference type="AlphaFoldDB" id="A0A9P8JMN8"/>
<evidence type="ECO:0000313" key="5">
    <source>
        <dbReference type="Proteomes" id="UP000729357"/>
    </source>
</evidence>
<dbReference type="GO" id="GO:0000724">
    <property type="term" value="P:double-strand break repair via homologous recombination"/>
    <property type="evidence" value="ECO:0007669"/>
    <property type="project" value="TreeGrafter"/>
</dbReference>
<keyword evidence="3" id="KW-0472">Membrane</keyword>
<gene>
    <name evidence="4" type="ORF">KCU98_g15320</name>
</gene>
<keyword evidence="3" id="KW-1133">Transmembrane helix</keyword>
<comment type="caution">
    <text evidence="4">The sequence shown here is derived from an EMBL/GenBank/DDBJ whole genome shotgun (WGS) entry which is preliminary data.</text>
</comment>
<dbReference type="GO" id="GO:0044778">
    <property type="term" value="P:meiotic DNA integrity checkpoint signaling"/>
    <property type="evidence" value="ECO:0007669"/>
    <property type="project" value="TreeGrafter"/>
</dbReference>
<dbReference type="InterPro" id="IPR007150">
    <property type="entry name" value="HUS1/Mec3"/>
</dbReference>